<name>A0A565AUH6_9BRAS</name>
<dbReference type="Proteomes" id="UP000489600">
    <property type="component" value="Unassembled WGS sequence"/>
</dbReference>
<accession>A0A565AUH6</accession>
<proteinExistence type="predicted"/>
<dbReference type="AlphaFoldDB" id="A0A565AUH6"/>
<evidence type="ECO:0000313" key="2">
    <source>
        <dbReference type="Proteomes" id="UP000489600"/>
    </source>
</evidence>
<evidence type="ECO:0000313" key="1">
    <source>
        <dbReference type="EMBL" id="VVA93051.1"/>
    </source>
</evidence>
<keyword evidence="2" id="KW-1185">Reference proteome</keyword>
<organism evidence="1 2">
    <name type="scientific">Arabis nemorensis</name>
    <dbReference type="NCBI Taxonomy" id="586526"/>
    <lineage>
        <taxon>Eukaryota</taxon>
        <taxon>Viridiplantae</taxon>
        <taxon>Streptophyta</taxon>
        <taxon>Embryophyta</taxon>
        <taxon>Tracheophyta</taxon>
        <taxon>Spermatophyta</taxon>
        <taxon>Magnoliopsida</taxon>
        <taxon>eudicotyledons</taxon>
        <taxon>Gunneridae</taxon>
        <taxon>Pentapetalae</taxon>
        <taxon>rosids</taxon>
        <taxon>malvids</taxon>
        <taxon>Brassicales</taxon>
        <taxon>Brassicaceae</taxon>
        <taxon>Arabideae</taxon>
        <taxon>Arabis</taxon>
    </lineage>
</organism>
<sequence length="68" mass="8019">MSYMQGGGCDCRRRRCVHKDKRHQDRNSSFSFLIWKSLAEKTGGNKIFNRSDIKQKSLQKLREKEGRS</sequence>
<dbReference type="EMBL" id="CABITT030000001">
    <property type="protein sequence ID" value="VVA93051.1"/>
    <property type="molecule type" value="Genomic_DNA"/>
</dbReference>
<reference evidence="1" key="1">
    <citation type="submission" date="2019-07" db="EMBL/GenBank/DDBJ databases">
        <authorList>
            <person name="Dittberner H."/>
        </authorList>
    </citation>
    <scope>NUCLEOTIDE SEQUENCE [LARGE SCALE GENOMIC DNA]</scope>
</reference>
<protein>
    <submittedName>
        <fullName evidence="1">Uncharacterized protein</fullName>
    </submittedName>
</protein>
<gene>
    <name evidence="1" type="ORF">ANE_LOCUS3496</name>
</gene>
<comment type="caution">
    <text evidence="1">The sequence shown here is derived from an EMBL/GenBank/DDBJ whole genome shotgun (WGS) entry which is preliminary data.</text>
</comment>